<dbReference type="SUPFAM" id="SSF46689">
    <property type="entry name" value="Homeodomain-like"/>
    <property type="match status" value="1"/>
</dbReference>
<feature type="DNA-binding region" description="H-T-H motif" evidence="4">
    <location>
        <begin position="88"/>
        <end position="107"/>
    </location>
</feature>
<evidence type="ECO:0000259" key="6">
    <source>
        <dbReference type="PROSITE" id="PS50977"/>
    </source>
</evidence>
<feature type="region of interest" description="Disordered" evidence="5">
    <location>
        <begin position="1"/>
        <end position="64"/>
    </location>
</feature>
<sequence>MTLSLHPAAVGLPGSGRPRHGQAESIASRLPAMPNPLPQDPPDRQSRQDSQDPAATRARQRLPADVRNRQILDAALAVFSERGFEAARMDDIAARAGLSKGGLYAHFRSKDEIFEALLRRALSPSDLDLAALRAASPDMRHFAEAFVNRLYDDLMRPDALAVQRLLVAEGARIPHLTAQWQHDTVEALVAQLKRVLARCVAEGNCRAGVATRHPWLLLAPVAYQVLWQLVFGKADDAALQSRRREHIALVRELLA</sequence>
<dbReference type="PRINTS" id="PR00455">
    <property type="entry name" value="HTHTETR"/>
</dbReference>
<name>A0A375G4S6_9BURK</name>
<dbReference type="Proteomes" id="UP000256862">
    <property type="component" value="Chromosome CO2235"/>
</dbReference>
<dbReference type="InterPro" id="IPR036271">
    <property type="entry name" value="Tet_transcr_reg_TetR-rel_C_sf"/>
</dbReference>
<organism evidence="7">
    <name type="scientific">Cupriavidus oxalaticus</name>
    <dbReference type="NCBI Taxonomy" id="96344"/>
    <lineage>
        <taxon>Bacteria</taxon>
        <taxon>Pseudomonadati</taxon>
        <taxon>Pseudomonadota</taxon>
        <taxon>Betaproteobacteria</taxon>
        <taxon>Burkholderiales</taxon>
        <taxon>Burkholderiaceae</taxon>
        <taxon>Cupriavidus</taxon>
    </lineage>
</organism>
<evidence type="ECO:0000256" key="5">
    <source>
        <dbReference type="SAM" id="MobiDB-lite"/>
    </source>
</evidence>
<dbReference type="InterPro" id="IPR039536">
    <property type="entry name" value="TetR_C_Proteobacteria"/>
</dbReference>
<dbReference type="Pfam" id="PF14246">
    <property type="entry name" value="TetR_C_7"/>
    <property type="match status" value="1"/>
</dbReference>
<dbReference type="GO" id="GO:0003700">
    <property type="term" value="F:DNA-binding transcription factor activity"/>
    <property type="evidence" value="ECO:0007669"/>
    <property type="project" value="TreeGrafter"/>
</dbReference>
<accession>A0A375G4S6</accession>
<dbReference type="InterPro" id="IPR009057">
    <property type="entry name" value="Homeodomain-like_sf"/>
</dbReference>
<dbReference type="PROSITE" id="PS50977">
    <property type="entry name" value="HTH_TETR_2"/>
    <property type="match status" value="1"/>
</dbReference>
<keyword evidence="3" id="KW-0804">Transcription</keyword>
<dbReference type="PANTHER" id="PTHR30055">
    <property type="entry name" value="HTH-TYPE TRANSCRIPTIONAL REGULATOR RUTR"/>
    <property type="match status" value="1"/>
</dbReference>
<proteinExistence type="predicted"/>
<keyword evidence="1" id="KW-0805">Transcription regulation</keyword>
<evidence type="ECO:0000313" key="7">
    <source>
        <dbReference type="EMBL" id="SPC13046.1"/>
    </source>
</evidence>
<dbReference type="EMBL" id="OGUS01000117">
    <property type="protein sequence ID" value="SPC13046.1"/>
    <property type="molecule type" value="Genomic_DNA"/>
</dbReference>
<dbReference type="GO" id="GO:0000976">
    <property type="term" value="F:transcription cis-regulatory region binding"/>
    <property type="evidence" value="ECO:0007669"/>
    <property type="project" value="TreeGrafter"/>
</dbReference>
<evidence type="ECO:0000256" key="4">
    <source>
        <dbReference type="PROSITE-ProRule" id="PRU00335"/>
    </source>
</evidence>
<dbReference type="Gene3D" id="1.10.357.10">
    <property type="entry name" value="Tetracycline Repressor, domain 2"/>
    <property type="match status" value="1"/>
</dbReference>
<gene>
    <name evidence="7" type="ORF">CO2235_170169</name>
</gene>
<reference evidence="7" key="1">
    <citation type="submission" date="2018-01" db="EMBL/GenBank/DDBJ databases">
        <authorList>
            <person name="Clerissi C."/>
        </authorList>
    </citation>
    <scope>NUCLEOTIDE SEQUENCE</scope>
    <source>
        <strain evidence="7">Cupriavidus oxalaticus LMG 2235</strain>
    </source>
</reference>
<protein>
    <submittedName>
        <fullName evidence="7">Bacterial regulatory protein, TetR family protein 27 (Modular protein)</fullName>
    </submittedName>
</protein>
<keyword evidence="2 4" id="KW-0238">DNA-binding</keyword>
<feature type="domain" description="HTH tetR-type" evidence="6">
    <location>
        <begin position="65"/>
        <end position="125"/>
    </location>
</feature>
<dbReference type="Pfam" id="PF00440">
    <property type="entry name" value="TetR_N"/>
    <property type="match status" value="1"/>
</dbReference>
<feature type="compositionally biased region" description="Basic and acidic residues" evidence="5">
    <location>
        <begin position="41"/>
        <end position="50"/>
    </location>
</feature>
<dbReference type="PANTHER" id="PTHR30055:SF234">
    <property type="entry name" value="HTH-TYPE TRANSCRIPTIONAL REGULATOR BETI"/>
    <property type="match status" value="1"/>
</dbReference>
<dbReference type="InterPro" id="IPR001647">
    <property type="entry name" value="HTH_TetR"/>
</dbReference>
<comment type="caution">
    <text evidence="7">The sequence shown here is derived from an EMBL/GenBank/DDBJ whole genome shotgun (WGS) entry which is preliminary data.</text>
</comment>
<evidence type="ECO:0000256" key="3">
    <source>
        <dbReference type="ARBA" id="ARBA00023163"/>
    </source>
</evidence>
<dbReference type="SUPFAM" id="SSF48498">
    <property type="entry name" value="Tetracyclin repressor-like, C-terminal domain"/>
    <property type="match status" value="1"/>
</dbReference>
<evidence type="ECO:0000256" key="1">
    <source>
        <dbReference type="ARBA" id="ARBA00023015"/>
    </source>
</evidence>
<evidence type="ECO:0000256" key="2">
    <source>
        <dbReference type="ARBA" id="ARBA00023125"/>
    </source>
</evidence>
<dbReference type="FunFam" id="1.10.10.60:FF:000141">
    <property type="entry name" value="TetR family transcriptional regulator"/>
    <property type="match status" value="1"/>
</dbReference>
<dbReference type="InterPro" id="IPR050109">
    <property type="entry name" value="HTH-type_TetR-like_transc_reg"/>
</dbReference>
<dbReference type="AlphaFoldDB" id="A0A375G4S6"/>